<sequence>MLILTNHSDQCTHAHNQADFPLSAFTPRHYHSVESGHVKVATWLKEFCMRGLFIKRGSARGDRDIRIDSLIASTIQPILRPKFSLLVQSHSAHSTLRHTAVSDAVRWVVSCSPVCGATSGVLARGRYSTDMDCLLWPGGERLGSWAWTNLSKLSLLSPRASWLMSERTFVNATDKRCVDMFARRLPLLCRLVLGWRQAWQTVCPSRREHDARAALYVRVVLETRYPDTTTSEAAVAERLARSLPTKANRVQAPAGVTGFSQVGIVPDDMPFVGGFSQGYPVSPSPRRTIFASLTLIGSQTSLLRAAQISPLSRLSCMRHISAVLDGLQSWHRTWARLRLPQRPVVGGRQTRPKPQQVCWPSSHRRLVVIASRSDCAASCSRTDVAHYNGPTPAFAWGVISENHGKQKLGWPDRESNPVPPECESSESYLRATLLGAVVNINRHWALAPVVSIAFWLQHDHQDKVLLLTSLLELRQKSSTVVDMAVNWFDGSVFTLYRERPITASHLHGDMYVSVQRNLGSVVRNSLTHTHRNLFFQSPALNERAQTLQMSSRVGALCKEGRGARRGGGEGNANWLGEHGQTWITLVAPSVLPLRDANRGDPKPIAVAQIPIIVQTYAWLPRCTTPANMPVDQTIPQIGAGARANRVRFLAGSLPVLRMWESCETMPLIGGFSRGSPVTLAPFIPALLHTNLGSPSSALKTSTSRAAQITQLMDTGSITSSELQLKSDRVNVTSLDAEFRTRPRPQERPNVDTALRGPAWAVARSLCFARPGREFWKHLSPSVGR</sequence>
<dbReference type="EMBL" id="JARBHB010000014">
    <property type="protein sequence ID" value="KAJ8868865.1"/>
    <property type="molecule type" value="Genomic_DNA"/>
</dbReference>
<dbReference type="Proteomes" id="UP001159363">
    <property type="component" value="Chromosome 13"/>
</dbReference>
<evidence type="ECO:0000313" key="1">
    <source>
        <dbReference type="EMBL" id="KAJ8868865.1"/>
    </source>
</evidence>
<proteinExistence type="predicted"/>
<keyword evidence="2" id="KW-1185">Reference proteome</keyword>
<accession>A0ABQ9G8W5</accession>
<reference evidence="1 2" key="1">
    <citation type="submission" date="2023-02" db="EMBL/GenBank/DDBJ databases">
        <title>LHISI_Scaffold_Assembly.</title>
        <authorList>
            <person name="Stuart O.P."/>
            <person name="Cleave R."/>
            <person name="Magrath M.J.L."/>
            <person name="Mikheyev A.S."/>
        </authorList>
    </citation>
    <scope>NUCLEOTIDE SEQUENCE [LARGE SCALE GENOMIC DNA]</scope>
    <source>
        <strain evidence="1">Daus_M_001</strain>
        <tissue evidence="1">Leg muscle</tissue>
    </source>
</reference>
<comment type="caution">
    <text evidence="1">The sequence shown here is derived from an EMBL/GenBank/DDBJ whole genome shotgun (WGS) entry which is preliminary data.</text>
</comment>
<name>A0ABQ9G8W5_9NEOP</name>
<evidence type="ECO:0000313" key="2">
    <source>
        <dbReference type="Proteomes" id="UP001159363"/>
    </source>
</evidence>
<protein>
    <submittedName>
        <fullName evidence="1">Uncharacterized protein</fullName>
    </submittedName>
</protein>
<organism evidence="1 2">
    <name type="scientific">Dryococelus australis</name>
    <dbReference type="NCBI Taxonomy" id="614101"/>
    <lineage>
        <taxon>Eukaryota</taxon>
        <taxon>Metazoa</taxon>
        <taxon>Ecdysozoa</taxon>
        <taxon>Arthropoda</taxon>
        <taxon>Hexapoda</taxon>
        <taxon>Insecta</taxon>
        <taxon>Pterygota</taxon>
        <taxon>Neoptera</taxon>
        <taxon>Polyneoptera</taxon>
        <taxon>Phasmatodea</taxon>
        <taxon>Verophasmatodea</taxon>
        <taxon>Anareolatae</taxon>
        <taxon>Phasmatidae</taxon>
        <taxon>Eurycanthinae</taxon>
        <taxon>Dryococelus</taxon>
    </lineage>
</organism>
<gene>
    <name evidence="1" type="ORF">PR048_030406</name>
</gene>